<dbReference type="Proteomes" id="UP001293254">
    <property type="component" value="Unassembled WGS sequence"/>
</dbReference>
<reference evidence="2" key="2">
    <citation type="journal article" date="2024" name="Plant">
        <title>Genomic evolution and insights into agronomic trait innovations of Sesamum species.</title>
        <authorList>
            <person name="Miao H."/>
            <person name="Wang L."/>
            <person name="Qu L."/>
            <person name="Liu H."/>
            <person name="Sun Y."/>
            <person name="Le M."/>
            <person name="Wang Q."/>
            <person name="Wei S."/>
            <person name="Zheng Y."/>
            <person name="Lin W."/>
            <person name="Duan Y."/>
            <person name="Cao H."/>
            <person name="Xiong S."/>
            <person name="Wang X."/>
            <person name="Wei L."/>
            <person name="Li C."/>
            <person name="Ma Q."/>
            <person name="Ju M."/>
            <person name="Zhao R."/>
            <person name="Li G."/>
            <person name="Mu C."/>
            <person name="Tian Q."/>
            <person name="Mei H."/>
            <person name="Zhang T."/>
            <person name="Gao T."/>
            <person name="Zhang H."/>
        </authorList>
    </citation>
    <scope>NUCLEOTIDE SEQUENCE</scope>
    <source>
        <strain evidence="2">3651</strain>
    </source>
</reference>
<dbReference type="EMBL" id="JACGWO010000003">
    <property type="protein sequence ID" value="KAK4430998.1"/>
    <property type="molecule type" value="Genomic_DNA"/>
</dbReference>
<keyword evidence="3" id="KW-1185">Reference proteome</keyword>
<gene>
    <name evidence="2" type="ORF">Salat_0861800</name>
</gene>
<protein>
    <submittedName>
        <fullName evidence="2">Uncharacterized protein</fullName>
    </submittedName>
</protein>
<proteinExistence type="predicted"/>
<comment type="caution">
    <text evidence="2">The sequence shown here is derived from an EMBL/GenBank/DDBJ whole genome shotgun (WGS) entry which is preliminary data.</text>
</comment>
<sequence>MVEEGSGVIIPQSEWDKGAGCFRLTLVGRLLSHRSVHFDALKDSLTTILQPAKGVVVRKEHFVDPSSQTPYGAWLRASGPVRRIGSGSIPARPTYIWRGSSSLGLSGSGAVGGGSGAVGGSAREGTSSLGWRLLDEKSDSAGPAFQDQTDLGPVRNVGHQALLRHANSSSGDSVGSSLGPMEVLPELVVGQFVRPKFVYSGVEKLTESPLNSLEPFKGELDLGISDNSGLSLAWRLSSPINVVSVPVGDEAVFLMSLVDVPLASSFSIAGEGGFSVARGSKAWVPAMRARGQRGSGGRRGREGGRGCGGWAGVKRRRPSSDCSGSG</sequence>
<name>A0AAE2CQQ1_9LAMI</name>
<accession>A0AAE2CQQ1</accession>
<evidence type="ECO:0000313" key="3">
    <source>
        <dbReference type="Proteomes" id="UP001293254"/>
    </source>
</evidence>
<dbReference type="AlphaFoldDB" id="A0AAE2CQQ1"/>
<feature type="region of interest" description="Disordered" evidence="1">
    <location>
        <begin position="288"/>
        <end position="326"/>
    </location>
</feature>
<evidence type="ECO:0000313" key="2">
    <source>
        <dbReference type="EMBL" id="KAK4430998.1"/>
    </source>
</evidence>
<evidence type="ECO:0000256" key="1">
    <source>
        <dbReference type="SAM" id="MobiDB-lite"/>
    </source>
</evidence>
<reference evidence="2" key="1">
    <citation type="submission" date="2020-06" db="EMBL/GenBank/DDBJ databases">
        <authorList>
            <person name="Li T."/>
            <person name="Hu X."/>
            <person name="Zhang T."/>
            <person name="Song X."/>
            <person name="Zhang H."/>
            <person name="Dai N."/>
            <person name="Sheng W."/>
            <person name="Hou X."/>
            <person name="Wei L."/>
        </authorList>
    </citation>
    <scope>NUCLEOTIDE SEQUENCE</scope>
    <source>
        <strain evidence="2">3651</strain>
        <tissue evidence="2">Leaf</tissue>
    </source>
</reference>
<organism evidence="2 3">
    <name type="scientific">Sesamum alatum</name>
    <dbReference type="NCBI Taxonomy" id="300844"/>
    <lineage>
        <taxon>Eukaryota</taxon>
        <taxon>Viridiplantae</taxon>
        <taxon>Streptophyta</taxon>
        <taxon>Embryophyta</taxon>
        <taxon>Tracheophyta</taxon>
        <taxon>Spermatophyta</taxon>
        <taxon>Magnoliopsida</taxon>
        <taxon>eudicotyledons</taxon>
        <taxon>Gunneridae</taxon>
        <taxon>Pentapetalae</taxon>
        <taxon>asterids</taxon>
        <taxon>lamiids</taxon>
        <taxon>Lamiales</taxon>
        <taxon>Pedaliaceae</taxon>
        <taxon>Sesamum</taxon>
    </lineage>
</organism>